<accession>A0A4Y2J2R1</accession>
<gene>
    <name evidence="4" type="ORF">AVEN_186019_1</name>
</gene>
<evidence type="ECO:0000259" key="3">
    <source>
        <dbReference type="PROSITE" id="PS51864"/>
    </source>
</evidence>
<dbReference type="EMBL" id="BGPR01003157">
    <property type="protein sequence ID" value="GBM84407.1"/>
    <property type="molecule type" value="Genomic_DNA"/>
</dbReference>
<evidence type="ECO:0000256" key="2">
    <source>
        <dbReference type="PROSITE-ProRule" id="PRU01211"/>
    </source>
</evidence>
<dbReference type="PROSITE" id="PS51864">
    <property type="entry name" value="ASTACIN"/>
    <property type="match status" value="1"/>
</dbReference>
<dbReference type="OrthoDB" id="6432658at2759"/>
<organism evidence="4 5">
    <name type="scientific">Araneus ventricosus</name>
    <name type="common">Orbweaver spider</name>
    <name type="synonym">Epeira ventricosa</name>
    <dbReference type="NCBI Taxonomy" id="182803"/>
    <lineage>
        <taxon>Eukaryota</taxon>
        <taxon>Metazoa</taxon>
        <taxon>Ecdysozoa</taxon>
        <taxon>Arthropoda</taxon>
        <taxon>Chelicerata</taxon>
        <taxon>Arachnida</taxon>
        <taxon>Araneae</taxon>
        <taxon>Araneomorphae</taxon>
        <taxon>Entelegynae</taxon>
        <taxon>Araneoidea</taxon>
        <taxon>Araneidae</taxon>
        <taxon>Araneus</taxon>
    </lineage>
</organism>
<dbReference type="GO" id="GO:0006508">
    <property type="term" value="P:proteolysis"/>
    <property type="evidence" value="ECO:0007669"/>
    <property type="project" value="InterPro"/>
</dbReference>
<evidence type="ECO:0000313" key="5">
    <source>
        <dbReference type="Proteomes" id="UP000499080"/>
    </source>
</evidence>
<keyword evidence="5" id="KW-1185">Reference proteome</keyword>
<evidence type="ECO:0000313" key="4">
    <source>
        <dbReference type="EMBL" id="GBM84407.1"/>
    </source>
</evidence>
<comment type="cofactor">
    <cofactor evidence="1">
        <name>Zn(2+)</name>
        <dbReference type="ChEBI" id="CHEBI:29105"/>
    </cofactor>
</comment>
<name>A0A4Y2J2R1_ARAVE</name>
<feature type="domain" description="Peptidase M12A" evidence="3">
    <location>
        <begin position="49"/>
        <end position="124"/>
    </location>
</feature>
<protein>
    <recommendedName>
        <fullName evidence="3">Peptidase M12A domain-containing protein</fullName>
    </recommendedName>
</protein>
<dbReference type="PANTHER" id="PTHR10127">
    <property type="entry name" value="DISCOIDIN, CUB, EGF, LAMININ , AND ZINC METALLOPROTEASE DOMAIN CONTAINING"/>
    <property type="match status" value="1"/>
</dbReference>
<dbReference type="Gene3D" id="3.40.390.10">
    <property type="entry name" value="Collagenase (Catalytic Domain)"/>
    <property type="match status" value="1"/>
</dbReference>
<dbReference type="AlphaFoldDB" id="A0A4Y2J2R1"/>
<dbReference type="InterPro" id="IPR001506">
    <property type="entry name" value="Peptidase_M12A"/>
</dbReference>
<dbReference type="InterPro" id="IPR024079">
    <property type="entry name" value="MetalloPept_cat_dom_sf"/>
</dbReference>
<dbReference type="PANTHER" id="PTHR10127:SF850">
    <property type="entry name" value="METALLOENDOPEPTIDASE"/>
    <property type="match status" value="1"/>
</dbReference>
<sequence>MQRLDAIKTENQSKKLYHTTMNQIRVSDVLADVGPTLANKEETKLCLVGYESNFDKIKSSDELRYTTYDCDSIMQYGEYAFSRAPKILKTMVGKKPDCKLKEPYEKAGLTAKDMDVVNKMYQCK</sequence>
<dbReference type="SUPFAM" id="SSF55486">
    <property type="entry name" value="Metalloproteases ('zincins'), catalytic domain"/>
    <property type="match status" value="1"/>
</dbReference>
<comment type="caution">
    <text evidence="2">Lacks conserved residue(s) required for the propagation of feature annotation.</text>
</comment>
<comment type="caution">
    <text evidence="4">The sequence shown here is derived from an EMBL/GenBank/DDBJ whole genome shotgun (WGS) entry which is preliminary data.</text>
</comment>
<dbReference type="Pfam" id="PF01400">
    <property type="entry name" value="Astacin"/>
    <property type="match status" value="1"/>
</dbReference>
<reference evidence="4 5" key="1">
    <citation type="journal article" date="2019" name="Sci. Rep.">
        <title>Orb-weaving spider Araneus ventricosus genome elucidates the spidroin gene catalogue.</title>
        <authorList>
            <person name="Kono N."/>
            <person name="Nakamura H."/>
            <person name="Ohtoshi R."/>
            <person name="Moran D.A.P."/>
            <person name="Shinohara A."/>
            <person name="Yoshida Y."/>
            <person name="Fujiwara M."/>
            <person name="Mori M."/>
            <person name="Tomita M."/>
            <person name="Arakawa K."/>
        </authorList>
    </citation>
    <scope>NUCLEOTIDE SEQUENCE [LARGE SCALE GENOMIC DNA]</scope>
</reference>
<evidence type="ECO:0000256" key="1">
    <source>
        <dbReference type="ARBA" id="ARBA00001947"/>
    </source>
</evidence>
<dbReference type="GO" id="GO:0004222">
    <property type="term" value="F:metalloendopeptidase activity"/>
    <property type="evidence" value="ECO:0007669"/>
    <property type="project" value="InterPro"/>
</dbReference>
<dbReference type="Proteomes" id="UP000499080">
    <property type="component" value="Unassembled WGS sequence"/>
</dbReference>
<proteinExistence type="predicted"/>